<keyword evidence="1" id="KW-0175">Coiled coil</keyword>
<gene>
    <name evidence="3" type="ORF">J0A65_21785</name>
</gene>
<dbReference type="EMBL" id="JAFKCS010000081">
    <property type="protein sequence ID" value="MBN7822509.1"/>
    <property type="molecule type" value="Genomic_DNA"/>
</dbReference>
<dbReference type="Proteomes" id="UP000663992">
    <property type="component" value="Unassembled WGS sequence"/>
</dbReference>
<accession>A0ABS3D136</accession>
<evidence type="ECO:0000313" key="4">
    <source>
        <dbReference type="Proteomes" id="UP000663992"/>
    </source>
</evidence>
<proteinExistence type="predicted"/>
<protein>
    <submittedName>
        <fullName evidence="3">Uncharacterized protein</fullName>
    </submittedName>
</protein>
<feature type="coiled-coil region" evidence="1">
    <location>
        <begin position="37"/>
        <end position="106"/>
    </location>
</feature>
<reference evidence="3 4" key="1">
    <citation type="submission" date="2021-03" db="EMBL/GenBank/DDBJ databases">
        <title>novel species isolated from a fishpond in China.</title>
        <authorList>
            <person name="Lu H."/>
            <person name="Cai Z."/>
        </authorList>
    </citation>
    <scope>NUCLEOTIDE SEQUENCE [LARGE SCALE GENOMIC DNA]</scope>
    <source>
        <strain evidence="3 4">Y57</strain>
    </source>
</reference>
<evidence type="ECO:0000313" key="3">
    <source>
        <dbReference type="EMBL" id="MBN7822509.1"/>
    </source>
</evidence>
<organism evidence="3 4">
    <name type="scientific">Bowmanella yangjiangensis</name>
    <dbReference type="NCBI Taxonomy" id="2811230"/>
    <lineage>
        <taxon>Bacteria</taxon>
        <taxon>Pseudomonadati</taxon>
        <taxon>Pseudomonadota</taxon>
        <taxon>Gammaproteobacteria</taxon>
        <taxon>Alteromonadales</taxon>
        <taxon>Alteromonadaceae</taxon>
        <taxon>Bowmanella</taxon>
    </lineage>
</organism>
<keyword evidence="2" id="KW-0812">Transmembrane</keyword>
<keyword evidence="2" id="KW-1133">Transmembrane helix</keyword>
<evidence type="ECO:0000256" key="2">
    <source>
        <dbReference type="SAM" id="Phobius"/>
    </source>
</evidence>
<dbReference type="RefSeq" id="WP_206596427.1">
    <property type="nucleotide sequence ID" value="NZ_JAFKCS010000081.1"/>
</dbReference>
<feature type="transmembrane region" description="Helical" evidence="2">
    <location>
        <begin position="12"/>
        <end position="32"/>
    </location>
</feature>
<sequence length="218" mass="24576">MSNWFENNPVRSIITHTIVVAAAVWAFSFFVLEDNKIKFYEAMIKKSEAEAKETEARNAVLVTRVEYLSEENKKLNDWLTQTPQTIPYYENQLQTLKAKLKVAEDKLLTSPGKTPSKDFGLLYKNFQKGEASTTFLDSKTNLVLGVPKINYGDTADINLTLPNGEKIDAKNIKAGETWQFSKGGKDYLLIMDSIDWAAQSYKSSVIELGLEEDSSTKN</sequence>
<comment type="caution">
    <text evidence="3">The sequence shown here is derived from an EMBL/GenBank/DDBJ whole genome shotgun (WGS) entry which is preliminary data.</text>
</comment>
<evidence type="ECO:0000256" key="1">
    <source>
        <dbReference type="SAM" id="Coils"/>
    </source>
</evidence>
<keyword evidence="2" id="KW-0472">Membrane</keyword>
<name>A0ABS3D136_9ALTE</name>
<keyword evidence="4" id="KW-1185">Reference proteome</keyword>